<dbReference type="eggNOG" id="COG1335">
    <property type="taxonomic scope" value="Bacteria"/>
</dbReference>
<feature type="domain" description="Isochorismatase-like" evidence="2">
    <location>
        <begin position="16"/>
        <end position="149"/>
    </location>
</feature>
<dbReference type="AlphaFoldDB" id="G8LP72"/>
<proteinExistence type="predicted"/>
<evidence type="ECO:0000256" key="1">
    <source>
        <dbReference type="ARBA" id="ARBA00022801"/>
    </source>
</evidence>
<reference evidence="3 4" key="1">
    <citation type="journal article" date="2011" name="Stand. Genomic Sci.">
        <title>Complete genome of the onion pathogen Enterobacter cloacae EcWSU1.</title>
        <authorList>
            <person name="Humann J.L."/>
            <person name="Wildung M."/>
            <person name="Cheng C.H."/>
            <person name="Lee T."/>
            <person name="Stewart J.E."/>
            <person name="Drew J.C."/>
            <person name="Triplett E.W."/>
            <person name="Main D."/>
            <person name="Schroeder B.K."/>
        </authorList>
    </citation>
    <scope>NUCLEOTIDE SEQUENCE [LARGE SCALE GENOMIC DNA]</scope>
    <source>
        <strain evidence="3 4">EcWSU1</strain>
    </source>
</reference>
<dbReference type="EMBL" id="CP002886">
    <property type="protein sequence ID" value="AEW72332.1"/>
    <property type="molecule type" value="Genomic_DNA"/>
</dbReference>
<name>G8LP72_9ENTR</name>
<dbReference type="HOGENOM" id="CLU_068979_5_5_6"/>
<dbReference type="InterPro" id="IPR000868">
    <property type="entry name" value="Isochorismatase-like_dom"/>
</dbReference>
<gene>
    <name evidence="3" type="primary">yddQ</name>
    <name evidence="3" type="ORF">EcWSU1_00892</name>
</gene>
<dbReference type="PANTHER" id="PTHR43540:SF14">
    <property type="entry name" value="ISOCHORISMATASE"/>
    <property type="match status" value="1"/>
</dbReference>
<dbReference type="PANTHER" id="PTHR43540">
    <property type="entry name" value="PEROXYUREIDOACRYLATE/UREIDOACRYLATE AMIDOHYDROLASE-RELATED"/>
    <property type="match status" value="1"/>
</dbReference>
<dbReference type="InterPro" id="IPR050272">
    <property type="entry name" value="Isochorismatase-like_hydrls"/>
</dbReference>
<dbReference type="InterPro" id="IPR036380">
    <property type="entry name" value="Isochorismatase-like_sf"/>
</dbReference>
<keyword evidence="1" id="KW-0378">Hydrolase</keyword>
<dbReference type="KEGG" id="eec:EcWSU1_00892"/>
<dbReference type="Gene3D" id="3.40.50.850">
    <property type="entry name" value="Isochorismatase-like"/>
    <property type="match status" value="1"/>
</dbReference>
<evidence type="ECO:0000259" key="2">
    <source>
        <dbReference type="Pfam" id="PF00857"/>
    </source>
</evidence>
<organism evidence="3 4">
    <name type="scientific">Enterobacter ludwigii</name>
    <dbReference type="NCBI Taxonomy" id="299767"/>
    <lineage>
        <taxon>Bacteria</taxon>
        <taxon>Pseudomonadati</taxon>
        <taxon>Pseudomonadota</taxon>
        <taxon>Gammaproteobacteria</taxon>
        <taxon>Enterobacterales</taxon>
        <taxon>Enterobacteriaceae</taxon>
        <taxon>Enterobacter</taxon>
        <taxon>Enterobacter cloacae complex</taxon>
    </lineage>
</organism>
<dbReference type="Proteomes" id="UP000007838">
    <property type="component" value="Chromosome"/>
</dbReference>
<evidence type="ECO:0000313" key="3">
    <source>
        <dbReference type="EMBL" id="AEW72332.1"/>
    </source>
</evidence>
<evidence type="ECO:0000313" key="4">
    <source>
        <dbReference type="Proteomes" id="UP000007838"/>
    </source>
</evidence>
<dbReference type="Pfam" id="PF00857">
    <property type="entry name" value="Isochorismatase"/>
    <property type="match status" value="1"/>
</dbReference>
<dbReference type="GO" id="GO:0016787">
    <property type="term" value="F:hydrolase activity"/>
    <property type="evidence" value="ECO:0007669"/>
    <property type="project" value="UniProtKB-KW"/>
</dbReference>
<protein>
    <submittedName>
        <fullName evidence="3">YddQ</fullName>
    </submittedName>
</protein>
<sequence length="186" mass="20647">MSLNLAENDMSVKRVVMVVDMQQGVFATPRYQREKCVSLINQLTQAAERVIFIQHTGEGGLEEGCEGFALLPELHQPANAFYVTKTACDAFYNTALEAVLREQGIREFVICGCATDYCVDATIKNGVSRGYHITVAEDAHTTANRPAADAPILINHYNDVWRDFIAPANPLAVKRTETILENWKAN</sequence>
<dbReference type="SUPFAM" id="SSF52499">
    <property type="entry name" value="Isochorismatase-like hydrolases"/>
    <property type="match status" value="1"/>
</dbReference>
<accession>G8LP72</accession>